<evidence type="ECO:0000313" key="20">
    <source>
        <dbReference type="Proteomes" id="UP000007110"/>
    </source>
</evidence>
<dbReference type="GeneID" id="105443994"/>
<reference evidence="19" key="2">
    <citation type="submission" date="2021-01" db="UniProtKB">
        <authorList>
            <consortium name="EnsemblMetazoa"/>
        </authorList>
    </citation>
    <scope>IDENTIFICATION</scope>
</reference>
<keyword evidence="8" id="KW-0805">Transcription regulation</keyword>
<accession>A0A7M7P5X2</accession>
<keyword evidence="10" id="KW-0804">Transcription</keyword>
<keyword evidence="6" id="KW-0967">Endosome</keyword>
<keyword evidence="12" id="KW-0968">Cytoplasmic vesicle</keyword>
<dbReference type="RefSeq" id="XP_030846627.1">
    <property type="nucleotide sequence ID" value="XM_030990767.1"/>
</dbReference>
<reference evidence="20" key="1">
    <citation type="submission" date="2015-02" db="EMBL/GenBank/DDBJ databases">
        <title>Genome sequencing for Strongylocentrotus purpuratus.</title>
        <authorList>
            <person name="Murali S."/>
            <person name="Liu Y."/>
            <person name="Vee V."/>
            <person name="English A."/>
            <person name="Wang M."/>
            <person name="Skinner E."/>
            <person name="Han Y."/>
            <person name="Muzny D.M."/>
            <person name="Worley K.C."/>
            <person name="Gibbs R.A."/>
        </authorList>
    </citation>
    <scope>NUCLEOTIDE SEQUENCE</scope>
</reference>
<sequence length="155" mass="17078">MVDDILYFSDIVNFFLLLFQSVDTSCTYTSYGVNYYYSCSSSEYCCYTSGCCTPPVNFYSLWYFWLGIVIFFVIFSGLSGAYYRHSKRMLLLRTHPTPMVQASAVQQTMAVSATASSGNPGHPPPPPAYNQGIDNTKPNMGVAPNPSGPSVDPPV</sequence>
<evidence type="ECO:0000313" key="19">
    <source>
        <dbReference type="EnsemblMetazoa" id="XP_030846627"/>
    </source>
</evidence>
<keyword evidence="4 18" id="KW-0812">Transmembrane</keyword>
<evidence type="ECO:0000256" key="9">
    <source>
        <dbReference type="ARBA" id="ARBA00023136"/>
    </source>
</evidence>
<comment type="similarity">
    <text evidence="3">Belongs to the VOPP1/ECOP family.</text>
</comment>
<proteinExistence type="inferred from homology"/>
<keyword evidence="20" id="KW-1185">Reference proteome</keyword>
<dbReference type="FunCoup" id="A0A7M7P5X2">
    <property type="interactions" value="366"/>
</dbReference>
<organism evidence="19 20">
    <name type="scientific">Strongylocentrotus purpuratus</name>
    <name type="common">Purple sea urchin</name>
    <dbReference type="NCBI Taxonomy" id="7668"/>
    <lineage>
        <taxon>Eukaryota</taxon>
        <taxon>Metazoa</taxon>
        <taxon>Echinodermata</taxon>
        <taxon>Eleutherozoa</taxon>
        <taxon>Echinozoa</taxon>
        <taxon>Echinoidea</taxon>
        <taxon>Euechinoidea</taxon>
        <taxon>Echinacea</taxon>
        <taxon>Camarodonta</taxon>
        <taxon>Echinidea</taxon>
        <taxon>Strongylocentrotidae</taxon>
        <taxon>Strongylocentrotus</taxon>
    </lineage>
</organism>
<evidence type="ECO:0000256" key="8">
    <source>
        <dbReference type="ARBA" id="ARBA00023015"/>
    </source>
</evidence>
<dbReference type="PANTHER" id="PTHR14971:SF2">
    <property type="entry name" value="VESICULAR, OVEREXPRESSED IN CANCER, PROSURVIVAL PROTEIN 1"/>
    <property type="match status" value="1"/>
</dbReference>
<name>A0A7M7P5X2_STRPU</name>
<evidence type="ECO:0000256" key="4">
    <source>
        <dbReference type="ARBA" id="ARBA00022692"/>
    </source>
</evidence>
<dbReference type="Proteomes" id="UP000007110">
    <property type="component" value="Unassembled WGS sequence"/>
</dbReference>
<evidence type="ECO:0000256" key="12">
    <source>
        <dbReference type="ARBA" id="ARBA00023329"/>
    </source>
</evidence>
<feature type="region of interest" description="Disordered" evidence="17">
    <location>
        <begin position="114"/>
        <end position="155"/>
    </location>
</feature>
<keyword evidence="5" id="KW-0732">Signal</keyword>
<keyword evidence="11" id="KW-0458">Lysosome</keyword>
<dbReference type="GO" id="GO:0031902">
    <property type="term" value="C:late endosome membrane"/>
    <property type="evidence" value="ECO:0007669"/>
    <property type="project" value="UniProtKB-SubCell"/>
</dbReference>
<dbReference type="InterPro" id="IPR026229">
    <property type="entry name" value="VOPP1"/>
</dbReference>
<dbReference type="EnsemblMetazoa" id="XM_030990767">
    <property type="protein sequence ID" value="XP_030846627"/>
    <property type="gene ID" value="LOC105443994"/>
</dbReference>
<keyword evidence="7 18" id="KW-1133">Transmembrane helix</keyword>
<evidence type="ECO:0000256" key="13">
    <source>
        <dbReference type="ARBA" id="ARBA00035628"/>
    </source>
</evidence>
<evidence type="ECO:0000256" key="15">
    <source>
        <dbReference type="ARBA" id="ARBA00035715"/>
    </source>
</evidence>
<evidence type="ECO:0000256" key="18">
    <source>
        <dbReference type="SAM" id="Phobius"/>
    </source>
</evidence>
<evidence type="ECO:0000256" key="7">
    <source>
        <dbReference type="ARBA" id="ARBA00022989"/>
    </source>
</evidence>
<dbReference type="PANTHER" id="PTHR14971">
    <property type="entry name" value="VESICULAR, OVEREXPRESSED IN CANCER, PROSURVIVAL PROTEIN 1"/>
    <property type="match status" value="1"/>
</dbReference>
<dbReference type="GO" id="GO:0005765">
    <property type="term" value="C:lysosomal membrane"/>
    <property type="evidence" value="ECO:0007669"/>
    <property type="project" value="UniProtKB-SubCell"/>
</dbReference>
<evidence type="ECO:0000256" key="1">
    <source>
        <dbReference type="ARBA" id="ARBA00004156"/>
    </source>
</evidence>
<protein>
    <recommendedName>
        <fullName evidence="14">WW domain binding protein VOPP1</fullName>
    </recommendedName>
    <alternativeName>
        <fullName evidence="15">Vesicular, overexpressed in cancer, prosurvival protein 1</fullName>
    </alternativeName>
</protein>
<dbReference type="InParanoid" id="A0A7M7P5X2"/>
<dbReference type="OMA" id="ANNEYCC"/>
<evidence type="ECO:0000256" key="3">
    <source>
        <dbReference type="ARBA" id="ARBA00006655"/>
    </source>
</evidence>
<dbReference type="KEGG" id="spu:105443994"/>
<keyword evidence="9 18" id="KW-0472">Membrane</keyword>
<evidence type="ECO:0000256" key="17">
    <source>
        <dbReference type="SAM" id="MobiDB-lite"/>
    </source>
</evidence>
<evidence type="ECO:0000256" key="11">
    <source>
        <dbReference type="ARBA" id="ARBA00023228"/>
    </source>
</evidence>
<evidence type="ECO:0000256" key="6">
    <source>
        <dbReference type="ARBA" id="ARBA00022753"/>
    </source>
</evidence>
<evidence type="ECO:0000256" key="2">
    <source>
        <dbReference type="ARBA" id="ARBA00004656"/>
    </source>
</evidence>
<evidence type="ECO:0000256" key="5">
    <source>
        <dbReference type="ARBA" id="ARBA00022729"/>
    </source>
</evidence>
<evidence type="ECO:0000256" key="16">
    <source>
        <dbReference type="ARBA" id="ARBA00046288"/>
    </source>
</evidence>
<dbReference type="AlphaFoldDB" id="A0A7M7P5X2"/>
<comment type="subcellular location">
    <subcellularLocation>
        <location evidence="1">Cytoplasmic vesicle membrane</location>
    </subcellularLocation>
    <subcellularLocation>
        <location evidence="16">Endomembrane system</location>
        <topology evidence="16">Single-pass type I membrane protein</topology>
    </subcellularLocation>
    <subcellularLocation>
        <location evidence="13">Late endosome membrane</location>
        <topology evidence="13">Single-pass membrane protein</topology>
    </subcellularLocation>
    <subcellularLocation>
        <location evidence="2">Lysosome membrane</location>
    </subcellularLocation>
</comment>
<evidence type="ECO:0000256" key="14">
    <source>
        <dbReference type="ARBA" id="ARBA00035708"/>
    </source>
</evidence>
<feature type="transmembrane region" description="Helical" evidence="18">
    <location>
        <begin position="62"/>
        <end position="83"/>
    </location>
</feature>
<evidence type="ECO:0000256" key="10">
    <source>
        <dbReference type="ARBA" id="ARBA00023163"/>
    </source>
</evidence>